<sequence>MGRSAKSPLPCTDERRAVMRRCCMDEVRVGVCLIIAVQKSVAKHIAPSPANSTIRTCATNCLAYQHTIRLRQTTGRQERGHRDTVALSRTTRGLPGRLTYGRVAPGPPARGCYGSKGDLPVNRHELIDAVAVATGGSKTNTAEAIDAILETVTAAVIRGETVQLIGFGS</sequence>
<reference evidence="2" key="1">
    <citation type="journal article" date="2010" name="Nat. Biotechnol.">
        <title>Draft genome sequence of the oilseed species Ricinus communis.</title>
        <authorList>
            <person name="Chan A.P."/>
            <person name="Crabtree J."/>
            <person name="Zhao Q."/>
            <person name="Lorenzi H."/>
            <person name="Orvis J."/>
            <person name="Puiu D."/>
            <person name="Melake-Berhan A."/>
            <person name="Jones K.M."/>
            <person name="Redman J."/>
            <person name="Chen G."/>
            <person name="Cahoon E.B."/>
            <person name="Gedil M."/>
            <person name="Stanke M."/>
            <person name="Haas B.J."/>
            <person name="Wortman J.R."/>
            <person name="Fraser-Liggett C.M."/>
            <person name="Ravel J."/>
            <person name="Rabinowicz P.D."/>
        </authorList>
    </citation>
    <scope>NUCLEOTIDE SEQUENCE [LARGE SCALE GENOMIC DNA]</scope>
    <source>
        <strain evidence="2">cv. Hale</strain>
    </source>
</reference>
<accession>B9TCN7</accession>
<proteinExistence type="predicted"/>
<dbReference type="GO" id="GO:0003677">
    <property type="term" value="F:DNA binding"/>
    <property type="evidence" value="ECO:0007669"/>
    <property type="project" value="InterPro"/>
</dbReference>
<dbReference type="GO" id="GO:0030527">
    <property type="term" value="F:structural constituent of chromatin"/>
    <property type="evidence" value="ECO:0007669"/>
    <property type="project" value="InterPro"/>
</dbReference>
<dbReference type="InterPro" id="IPR000119">
    <property type="entry name" value="Hist_DNA-bd"/>
</dbReference>
<dbReference type="AlphaFoldDB" id="B9TCN7"/>
<dbReference type="Proteomes" id="UP000008311">
    <property type="component" value="Unassembled WGS sequence"/>
</dbReference>
<organism evidence="1 2">
    <name type="scientific">Ricinus communis</name>
    <name type="common">Castor bean</name>
    <dbReference type="NCBI Taxonomy" id="3988"/>
    <lineage>
        <taxon>Eukaryota</taxon>
        <taxon>Viridiplantae</taxon>
        <taxon>Streptophyta</taxon>
        <taxon>Embryophyta</taxon>
        <taxon>Tracheophyta</taxon>
        <taxon>Spermatophyta</taxon>
        <taxon>Magnoliopsida</taxon>
        <taxon>eudicotyledons</taxon>
        <taxon>Gunneridae</taxon>
        <taxon>Pentapetalae</taxon>
        <taxon>rosids</taxon>
        <taxon>fabids</taxon>
        <taxon>Malpighiales</taxon>
        <taxon>Euphorbiaceae</taxon>
        <taxon>Acalyphoideae</taxon>
        <taxon>Acalypheae</taxon>
        <taxon>Ricinus</taxon>
    </lineage>
</organism>
<dbReference type="Pfam" id="PF00216">
    <property type="entry name" value="Bac_DNA_binding"/>
    <property type="match status" value="1"/>
</dbReference>
<dbReference type="SUPFAM" id="SSF47729">
    <property type="entry name" value="IHF-like DNA-binding proteins"/>
    <property type="match status" value="1"/>
</dbReference>
<gene>
    <name evidence="1" type="ORF">RCOM_1979270</name>
</gene>
<dbReference type="Gene3D" id="4.10.520.10">
    <property type="entry name" value="IHF-like DNA-binding proteins"/>
    <property type="match status" value="1"/>
</dbReference>
<protein>
    <recommendedName>
        <fullName evidence="3">DNA-binding protein HU</fullName>
    </recommendedName>
</protein>
<evidence type="ECO:0000313" key="1">
    <source>
        <dbReference type="EMBL" id="EEF26379.1"/>
    </source>
</evidence>
<keyword evidence="2" id="KW-1185">Reference proteome</keyword>
<evidence type="ECO:0000313" key="2">
    <source>
        <dbReference type="Proteomes" id="UP000008311"/>
    </source>
</evidence>
<feature type="non-terminal residue" evidence="1">
    <location>
        <position position="169"/>
    </location>
</feature>
<dbReference type="EMBL" id="EQ977436">
    <property type="protein sequence ID" value="EEF26379.1"/>
    <property type="molecule type" value="Genomic_DNA"/>
</dbReference>
<evidence type="ECO:0008006" key="3">
    <source>
        <dbReference type="Google" id="ProtNLM"/>
    </source>
</evidence>
<name>B9TCN7_RICCO</name>
<dbReference type="InterPro" id="IPR010992">
    <property type="entry name" value="IHF-like_DNA-bd_dom_sf"/>
</dbReference>
<dbReference type="InParanoid" id="B9TCN7"/>